<feature type="compositionally biased region" description="Polar residues" evidence="1">
    <location>
        <begin position="94"/>
        <end position="105"/>
    </location>
</feature>
<reference evidence="2 3" key="1">
    <citation type="journal article" date="2022" name="bioRxiv">
        <title>Genomics of Preaxostyla Flagellates Illuminates Evolutionary Transitions and the Path Towards Mitochondrial Loss.</title>
        <authorList>
            <person name="Novak L.V.F."/>
            <person name="Treitli S.C."/>
            <person name="Pyrih J."/>
            <person name="Halakuc P."/>
            <person name="Pipaliya S.V."/>
            <person name="Vacek V."/>
            <person name="Brzon O."/>
            <person name="Soukal P."/>
            <person name="Eme L."/>
            <person name="Dacks J.B."/>
            <person name="Karnkowska A."/>
            <person name="Elias M."/>
            <person name="Hampl V."/>
        </authorList>
    </citation>
    <scope>NUCLEOTIDE SEQUENCE [LARGE SCALE GENOMIC DNA]</scope>
    <source>
        <strain evidence="2">NAU3</strain>
        <tissue evidence="2">Gut</tissue>
    </source>
</reference>
<dbReference type="Proteomes" id="UP001281761">
    <property type="component" value="Unassembled WGS sequence"/>
</dbReference>
<evidence type="ECO:0000313" key="3">
    <source>
        <dbReference type="Proteomes" id="UP001281761"/>
    </source>
</evidence>
<dbReference type="EMBL" id="JARBJD010000045">
    <property type="protein sequence ID" value="KAK2957529.1"/>
    <property type="molecule type" value="Genomic_DNA"/>
</dbReference>
<protein>
    <submittedName>
        <fullName evidence="2">Uncharacterized protein</fullName>
    </submittedName>
</protein>
<evidence type="ECO:0000313" key="2">
    <source>
        <dbReference type="EMBL" id="KAK2957529.1"/>
    </source>
</evidence>
<evidence type="ECO:0000256" key="1">
    <source>
        <dbReference type="SAM" id="MobiDB-lite"/>
    </source>
</evidence>
<name>A0ABQ9Y1G0_9EUKA</name>
<feature type="region of interest" description="Disordered" evidence="1">
    <location>
        <begin position="55"/>
        <end position="105"/>
    </location>
</feature>
<gene>
    <name evidence="2" type="ORF">BLNAU_7428</name>
</gene>
<proteinExistence type="predicted"/>
<organism evidence="2 3">
    <name type="scientific">Blattamonas nauphoetae</name>
    <dbReference type="NCBI Taxonomy" id="2049346"/>
    <lineage>
        <taxon>Eukaryota</taxon>
        <taxon>Metamonada</taxon>
        <taxon>Preaxostyla</taxon>
        <taxon>Oxymonadida</taxon>
        <taxon>Blattamonas</taxon>
    </lineage>
</organism>
<keyword evidence="3" id="KW-1185">Reference proteome</keyword>
<accession>A0ABQ9Y1G0</accession>
<comment type="caution">
    <text evidence="2">The sequence shown here is derived from an EMBL/GenBank/DDBJ whole genome shotgun (WGS) entry which is preliminary data.</text>
</comment>
<feature type="compositionally biased region" description="Basic and acidic residues" evidence="1">
    <location>
        <begin position="11"/>
        <end position="22"/>
    </location>
</feature>
<feature type="region of interest" description="Disordered" evidence="1">
    <location>
        <begin position="1"/>
        <end position="23"/>
    </location>
</feature>
<sequence>MTMAGSVGKASRKEAKEREQVNADRQPVLALEWIRVSLTPSHYHRVVEMNWREKHEEGVHDSLPVSTSADETRHRFPSLSPTTPQMMTGCPLTLRQSQPQLHSRK</sequence>